<evidence type="ECO:0000313" key="2">
    <source>
        <dbReference type="Proteomes" id="UP000646365"/>
    </source>
</evidence>
<organism evidence="1 2">
    <name type="scientific">Aliidongia dinghuensis</name>
    <dbReference type="NCBI Taxonomy" id="1867774"/>
    <lineage>
        <taxon>Bacteria</taxon>
        <taxon>Pseudomonadati</taxon>
        <taxon>Pseudomonadota</taxon>
        <taxon>Alphaproteobacteria</taxon>
        <taxon>Rhodospirillales</taxon>
        <taxon>Dongiaceae</taxon>
        <taxon>Aliidongia</taxon>
    </lineage>
</organism>
<name>A0A8J2YZ57_9PROT</name>
<reference evidence="1" key="2">
    <citation type="submission" date="2020-09" db="EMBL/GenBank/DDBJ databases">
        <authorList>
            <person name="Sun Q."/>
            <person name="Zhou Y."/>
        </authorList>
    </citation>
    <scope>NUCLEOTIDE SEQUENCE</scope>
    <source>
        <strain evidence="1">CGMCC 1.15725</strain>
    </source>
</reference>
<sequence>MLGVLNEAEFADPKRLERWRAKAMGWDEAQRRAEGGIHDLREMKIRRGSVLFRIGHSTSARGAVPDEINLSSPWWMSDEAFLDICASARITGIELQSLGRYKLSVAERYGVFDLVFQVITCGPLGTFRGIGVPVFDGPEGDRPLAWPGREVPQYFIPGLRDLDSNRPTGLAREAFVQRPNVPVGRWMQHLDALSGT</sequence>
<gene>
    <name evidence="1" type="ORF">GCM10011611_48210</name>
</gene>
<dbReference type="RefSeq" id="WP_189050582.1">
    <property type="nucleotide sequence ID" value="NZ_BMJQ01000014.1"/>
</dbReference>
<reference evidence="1" key="1">
    <citation type="journal article" date="2014" name="Int. J. Syst. Evol. Microbiol.">
        <title>Complete genome sequence of Corynebacterium casei LMG S-19264T (=DSM 44701T), isolated from a smear-ripened cheese.</title>
        <authorList>
            <consortium name="US DOE Joint Genome Institute (JGI-PGF)"/>
            <person name="Walter F."/>
            <person name="Albersmeier A."/>
            <person name="Kalinowski J."/>
            <person name="Ruckert C."/>
        </authorList>
    </citation>
    <scope>NUCLEOTIDE SEQUENCE</scope>
    <source>
        <strain evidence="1">CGMCC 1.15725</strain>
    </source>
</reference>
<evidence type="ECO:0000313" key="1">
    <source>
        <dbReference type="EMBL" id="GGF36143.1"/>
    </source>
</evidence>
<proteinExistence type="predicted"/>
<comment type="caution">
    <text evidence="1">The sequence shown here is derived from an EMBL/GenBank/DDBJ whole genome shotgun (WGS) entry which is preliminary data.</text>
</comment>
<accession>A0A8J2YZ57</accession>
<dbReference type="Proteomes" id="UP000646365">
    <property type="component" value="Unassembled WGS sequence"/>
</dbReference>
<dbReference type="AlphaFoldDB" id="A0A8J2YZ57"/>
<dbReference type="EMBL" id="BMJQ01000014">
    <property type="protein sequence ID" value="GGF36143.1"/>
    <property type="molecule type" value="Genomic_DNA"/>
</dbReference>
<protein>
    <submittedName>
        <fullName evidence="1">Uncharacterized protein</fullName>
    </submittedName>
</protein>
<keyword evidence="2" id="KW-1185">Reference proteome</keyword>